<sequence length="109" mass="11870">MGEVPVSDHGVLVMELNSGLSFPASEHLSHIIHTQALQASPPRSVVLDCRHVSVLDYSLVGALRDLLRQFRLRKPAVLRVLAAADLQGLRLTDSLEEALQLDSEIPPDG</sequence>
<dbReference type="Pfam" id="PF01740">
    <property type="entry name" value="STAS"/>
    <property type="match status" value="1"/>
</dbReference>
<dbReference type="PROSITE" id="PS50801">
    <property type="entry name" value="STAS"/>
    <property type="match status" value="1"/>
</dbReference>
<accession>A0A8S4B6V3</accession>
<dbReference type="EMBL" id="CAJRST010013335">
    <property type="protein sequence ID" value="CAG5929046.1"/>
    <property type="molecule type" value="Genomic_DNA"/>
</dbReference>
<organism evidence="2 3">
    <name type="scientific">Menidia menidia</name>
    <name type="common">Atlantic silverside</name>
    <dbReference type="NCBI Taxonomy" id="238744"/>
    <lineage>
        <taxon>Eukaryota</taxon>
        <taxon>Metazoa</taxon>
        <taxon>Chordata</taxon>
        <taxon>Craniata</taxon>
        <taxon>Vertebrata</taxon>
        <taxon>Euteleostomi</taxon>
        <taxon>Actinopterygii</taxon>
        <taxon>Neopterygii</taxon>
        <taxon>Teleostei</taxon>
        <taxon>Neoteleostei</taxon>
        <taxon>Acanthomorphata</taxon>
        <taxon>Ovalentaria</taxon>
        <taxon>Atherinomorphae</taxon>
        <taxon>Atheriniformes</taxon>
        <taxon>Atherinopsidae</taxon>
        <taxon>Menidiinae</taxon>
        <taxon>Menidia</taxon>
    </lineage>
</organism>
<dbReference type="InterPro" id="IPR002645">
    <property type="entry name" value="STAS_dom"/>
</dbReference>
<keyword evidence="3" id="KW-1185">Reference proteome</keyword>
<protein>
    <submittedName>
        <fullName evidence="2">(Atlantic silverside) hypothetical protein</fullName>
    </submittedName>
</protein>
<name>A0A8S4B6V3_9TELE</name>
<dbReference type="CDD" id="cd07042">
    <property type="entry name" value="STAS_SulP_like_sulfate_transporter"/>
    <property type="match status" value="1"/>
</dbReference>
<dbReference type="Gene3D" id="3.30.750.24">
    <property type="entry name" value="STAS domain"/>
    <property type="match status" value="1"/>
</dbReference>
<evidence type="ECO:0000313" key="2">
    <source>
        <dbReference type="EMBL" id="CAG5929046.1"/>
    </source>
</evidence>
<evidence type="ECO:0000313" key="3">
    <source>
        <dbReference type="Proteomes" id="UP000677803"/>
    </source>
</evidence>
<feature type="domain" description="STAS" evidence="1">
    <location>
        <begin position="10"/>
        <end position="96"/>
    </location>
</feature>
<dbReference type="InterPro" id="IPR036513">
    <property type="entry name" value="STAS_dom_sf"/>
</dbReference>
<dbReference type="SUPFAM" id="SSF52091">
    <property type="entry name" value="SpoIIaa-like"/>
    <property type="match status" value="1"/>
</dbReference>
<reference evidence="2" key="1">
    <citation type="submission" date="2021-05" db="EMBL/GenBank/DDBJ databases">
        <authorList>
            <person name="Tigano A."/>
        </authorList>
    </citation>
    <scope>NUCLEOTIDE SEQUENCE</scope>
</reference>
<proteinExistence type="predicted"/>
<dbReference type="OrthoDB" id="288203at2759"/>
<dbReference type="Proteomes" id="UP000677803">
    <property type="component" value="Unassembled WGS sequence"/>
</dbReference>
<dbReference type="AlphaFoldDB" id="A0A8S4B6V3"/>
<gene>
    <name evidence="2" type="ORF">MMEN_LOCUS12684</name>
</gene>
<evidence type="ECO:0000259" key="1">
    <source>
        <dbReference type="PROSITE" id="PS50801"/>
    </source>
</evidence>
<comment type="caution">
    <text evidence="2">The sequence shown here is derived from an EMBL/GenBank/DDBJ whole genome shotgun (WGS) entry which is preliminary data.</text>
</comment>